<dbReference type="AlphaFoldDB" id="A0A0M4EPI4"/>
<name>A0A0M4EPI4_DROBS</name>
<accession>A0A0M4EPI4</accession>
<sequence length="266" mass="31704">MSDQRLLQYDIKWDQFEGKPITDIHFKNYELVVEFMWNTSFQTNVVFKGLGFTELPEMKKIYTDYVMHILRNECSVMMLNESETEIEAVALLEWMTEEWHSWVYLPSCVPKCLFQQLIMLRKELIERTATTLELDNFDSLMVHELGFPEELYYNNDFQMCLFDVFGAVAQHFHMPRVSFIALSLRDQYAADLAAYTEYGRSIYSIYKVGNTRPFDVLRELDEMYALLFVLPVEPIVFYEHMPGFEEFQEALKAKLRKEQEEKEELM</sequence>
<reference evidence="1 2" key="1">
    <citation type="submission" date="2015-08" db="EMBL/GenBank/DDBJ databases">
        <title>Ancestral chromatin configuration constrains chromatin evolution on differentiating sex chromosomes in Drosophila.</title>
        <authorList>
            <person name="Zhou Q."/>
            <person name="Bachtrog D."/>
        </authorList>
    </citation>
    <scope>NUCLEOTIDE SEQUENCE [LARGE SCALE GENOMIC DNA]</scope>
    <source>
        <tissue evidence="1">Whole larvae</tissue>
    </source>
</reference>
<evidence type="ECO:0000313" key="1">
    <source>
        <dbReference type="EMBL" id="ALC38495.1"/>
    </source>
</evidence>
<dbReference type="EMBL" id="CP012523">
    <property type="protein sequence ID" value="ALC38495.1"/>
    <property type="molecule type" value="Genomic_DNA"/>
</dbReference>
<proteinExistence type="predicted"/>
<evidence type="ECO:0000313" key="2">
    <source>
        <dbReference type="Proteomes" id="UP000494163"/>
    </source>
</evidence>
<dbReference type="OMA" id="WPGFEAF"/>
<dbReference type="Proteomes" id="UP000494163">
    <property type="component" value="Chromosome 2L"/>
</dbReference>
<protein>
    <submittedName>
        <fullName evidence="1">CG17375</fullName>
    </submittedName>
</protein>
<dbReference type="OrthoDB" id="8030025at2759"/>
<organism evidence="1 2">
    <name type="scientific">Drosophila busckii</name>
    <name type="common">Fruit fly</name>
    <dbReference type="NCBI Taxonomy" id="30019"/>
    <lineage>
        <taxon>Eukaryota</taxon>
        <taxon>Metazoa</taxon>
        <taxon>Ecdysozoa</taxon>
        <taxon>Arthropoda</taxon>
        <taxon>Hexapoda</taxon>
        <taxon>Insecta</taxon>
        <taxon>Pterygota</taxon>
        <taxon>Neoptera</taxon>
        <taxon>Endopterygota</taxon>
        <taxon>Diptera</taxon>
        <taxon>Brachycera</taxon>
        <taxon>Muscomorpha</taxon>
        <taxon>Ephydroidea</taxon>
        <taxon>Drosophilidae</taxon>
        <taxon>Drosophila</taxon>
    </lineage>
</organism>
<gene>
    <name evidence="1" type="ORF">Dbus_chr2Lg580</name>
</gene>
<keyword evidence="2" id="KW-1185">Reference proteome</keyword>
<dbReference type="Gene3D" id="3.40.630.30">
    <property type="match status" value="1"/>
</dbReference>